<gene>
    <name evidence="1" type="ORF">EZS28_001916</name>
</gene>
<organism evidence="1 2">
    <name type="scientific">Streblomastix strix</name>
    <dbReference type="NCBI Taxonomy" id="222440"/>
    <lineage>
        <taxon>Eukaryota</taxon>
        <taxon>Metamonada</taxon>
        <taxon>Preaxostyla</taxon>
        <taxon>Oxymonadida</taxon>
        <taxon>Streblomastigidae</taxon>
        <taxon>Streblomastix</taxon>
    </lineage>
</organism>
<evidence type="ECO:0000313" key="2">
    <source>
        <dbReference type="Proteomes" id="UP000324800"/>
    </source>
</evidence>
<comment type="caution">
    <text evidence="1">The sequence shown here is derived from an EMBL/GenBank/DDBJ whole genome shotgun (WGS) entry which is preliminary data.</text>
</comment>
<dbReference type="EMBL" id="SNRW01000216">
    <property type="protein sequence ID" value="KAA6402565.1"/>
    <property type="molecule type" value="Genomic_DNA"/>
</dbReference>
<sequence length="69" mass="7856">MDEVEEEEVNCEAAQLFEAIGDVYGSGTDKGMNETENGYYGRRDESELEDYSDEAKDDYYGFVNIDGDY</sequence>
<accession>A0A5J4X7G5</accession>
<protein>
    <submittedName>
        <fullName evidence="1">Uncharacterized protein</fullName>
    </submittedName>
</protein>
<dbReference type="AlphaFoldDB" id="A0A5J4X7G5"/>
<reference evidence="1 2" key="1">
    <citation type="submission" date="2019-03" db="EMBL/GenBank/DDBJ databases">
        <title>Single cell metagenomics reveals metabolic interactions within the superorganism composed of flagellate Streblomastix strix and complex community of Bacteroidetes bacteria on its surface.</title>
        <authorList>
            <person name="Treitli S.C."/>
            <person name="Kolisko M."/>
            <person name="Husnik F."/>
            <person name="Keeling P."/>
            <person name="Hampl V."/>
        </authorList>
    </citation>
    <scope>NUCLEOTIDE SEQUENCE [LARGE SCALE GENOMIC DNA]</scope>
    <source>
        <strain evidence="1">ST1C</strain>
    </source>
</reference>
<evidence type="ECO:0000313" key="1">
    <source>
        <dbReference type="EMBL" id="KAA6402565.1"/>
    </source>
</evidence>
<name>A0A5J4X7G5_9EUKA</name>
<proteinExistence type="predicted"/>
<dbReference type="Proteomes" id="UP000324800">
    <property type="component" value="Unassembled WGS sequence"/>
</dbReference>